<dbReference type="Pfam" id="PF10446">
    <property type="entry name" value="DUF2457"/>
    <property type="match status" value="1"/>
</dbReference>
<name>A0A0D2A7S8_9PEZI</name>
<feature type="compositionally biased region" description="Polar residues" evidence="1">
    <location>
        <begin position="89"/>
        <end position="113"/>
    </location>
</feature>
<feature type="compositionally biased region" description="Basic and acidic residues" evidence="1">
    <location>
        <begin position="39"/>
        <end position="58"/>
    </location>
</feature>
<proteinExistence type="predicted"/>
<gene>
    <name evidence="2" type="ORF">PV09_06062</name>
</gene>
<dbReference type="RefSeq" id="XP_016212484.1">
    <property type="nucleotide sequence ID" value="XM_016359648.1"/>
</dbReference>
<feature type="region of interest" description="Disordered" evidence="1">
    <location>
        <begin position="360"/>
        <end position="500"/>
    </location>
</feature>
<dbReference type="Proteomes" id="UP000053259">
    <property type="component" value="Unassembled WGS sequence"/>
</dbReference>
<evidence type="ECO:0008006" key="4">
    <source>
        <dbReference type="Google" id="ProtNLM"/>
    </source>
</evidence>
<dbReference type="GeneID" id="27314035"/>
<feature type="compositionally biased region" description="Polar residues" evidence="1">
    <location>
        <begin position="10"/>
        <end position="25"/>
    </location>
</feature>
<dbReference type="EMBL" id="KN847548">
    <property type="protein sequence ID" value="KIW02615.1"/>
    <property type="molecule type" value="Genomic_DNA"/>
</dbReference>
<evidence type="ECO:0000313" key="2">
    <source>
        <dbReference type="EMBL" id="KIW02615.1"/>
    </source>
</evidence>
<dbReference type="STRING" id="253628.A0A0D2A7S8"/>
<feature type="compositionally biased region" description="Polar residues" evidence="1">
    <location>
        <begin position="167"/>
        <end position="176"/>
    </location>
</feature>
<evidence type="ECO:0000313" key="3">
    <source>
        <dbReference type="Proteomes" id="UP000053259"/>
    </source>
</evidence>
<feature type="compositionally biased region" description="Pro residues" evidence="1">
    <location>
        <begin position="255"/>
        <end position="270"/>
    </location>
</feature>
<dbReference type="InParanoid" id="A0A0D2A7S8"/>
<dbReference type="HOGENOM" id="CLU_014084_0_0_1"/>
<feature type="compositionally biased region" description="Basic residues" evidence="1">
    <location>
        <begin position="620"/>
        <end position="629"/>
    </location>
</feature>
<feature type="compositionally biased region" description="Acidic residues" evidence="1">
    <location>
        <begin position="413"/>
        <end position="429"/>
    </location>
</feature>
<dbReference type="VEuPathDB" id="FungiDB:PV09_06062"/>
<organism evidence="2 3">
    <name type="scientific">Verruconis gallopava</name>
    <dbReference type="NCBI Taxonomy" id="253628"/>
    <lineage>
        <taxon>Eukaryota</taxon>
        <taxon>Fungi</taxon>
        <taxon>Dikarya</taxon>
        <taxon>Ascomycota</taxon>
        <taxon>Pezizomycotina</taxon>
        <taxon>Dothideomycetes</taxon>
        <taxon>Pleosporomycetidae</taxon>
        <taxon>Venturiales</taxon>
        <taxon>Sympoventuriaceae</taxon>
        <taxon>Verruconis</taxon>
    </lineage>
</organism>
<feature type="compositionally biased region" description="Acidic residues" evidence="1">
    <location>
        <begin position="26"/>
        <end position="38"/>
    </location>
</feature>
<feature type="compositionally biased region" description="Low complexity" evidence="1">
    <location>
        <begin position="455"/>
        <end position="464"/>
    </location>
</feature>
<feature type="region of interest" description="Disordered" evidence="1">
    <location>
        <begin position="563"/>
        <end position="706"/>
    </location>
</feature>
<feature type="compositionally biased region" description="Pro residues" evidence="1">
    <location>
        <begin position="630"/>
        <end position="643"/>
    </location>
</feature>
<sequence length="800" mass="89274">MDRIRFSGLMPNTTIQNQPTSTADSPSDEPMAEADEPPDERQRQLQHEETVPATEFKKVPCTLLRKQSLLTQTFHTSESESQVDDEPLFSNSTRAHSSASTWSRGSVASTAELTSDEHTSPARTGSPSPPLPPATFKGLPPIFNQKPFEATAPSTVKVVQESIDPLRTSTPASTNEEAVEKGLGRKRCIMFACGGKTTPPSAQTLPKPEDEPPKQDQPKSEGPPTRRPCALKFVCPSRANVTPTTADKPHIRLASPPPPVRRMPASPKPSSPKMSRSHRSSDSTVRNDSPKSVRKVPSVLRTRKSSSVAEVPMSEATRFHEFASSEEERDDWTQEVSCHRHRLTVQDTLKVENKLRHVCEEAEDEAMEEEEDEEDGLDAIDDEEDLDDEDDDDDNQSLVDSTGYVTDEGFHTDDEEGFANSDEESDAGSDYEWWAPRNSGQQLEHIRPATRRSESGSSIGSFSSTRVFPSKTPKALKKSKTNPIEFRPRTPELPDSTDFVCGTLDEDKPLEEAWLSCRNQRRAANHRPCPQDIDPTFPTSDPELDEEDEAGYEDVVHLDESDGHSHFFVHGHPDLMSDIDAREPRSRVPKKRSPAVSPKRLRSPPPIKRAVLHSPPPRRLFGHSPKRMRSPPPRRVLRSPPPSRRTSFTNTAPYDINATPVALAQRPRFGREASSLPRNGPFPLRRGDYFNSPMASNSDEGEETQTDALPTRGAIDIVKGLEKKRQRRKEKLYEKHCRMRNKSKNAAKGPVLLPGMGAEKMRQMGEGLCKMRGHGIKRATEMEMVFGRQQEEGGTHILSY</sequence>
<feature type="compositionally biased region" description="Basic and acidic residues" evidence="1">
    <location>
        <begin position="563"/>
        <end position="586"/>
    </location>
</feature>
<dbReference type="OrthoDB" id="2011769at2759"/>
<feature type="region of interest" description="Disordered" evidence="1">
    <location>
        <begin position="1"/>
        <end position="58"/>
    </location>
</feature>
<accession>A0A0D2A7S8</accession>
<keyword evidence="3" id="KW-1185">Reference proteome</keyword>
<dbReference type="AlphaFoldDB" id="A0A0D2A7S8"/>
<reference evidence="2 3" key="1">
    <citation type="submission" date="2015-01" db="EMBL/GenBank/DDBJ databases">
        <title>The Genome Sequence of Ochroconis gallopava CBS43764.</title>
        <authorList>
            <consortium name="The Broad Institute Genomics Platform"/>
            <person name="Cuomo C."/>
            <person name="de Hoog S."/>
            <person name="Gorbushina A."/>
            <person name="Stielow B."/>
            <person name="Teixiera M."/>
            <person name="Abouelleil A."/>
            <person name="Chapman S.B."/>
            <person name="Priest M."/>
            <person name="Young S.K."/>
            <person name="Wortman J."/>
            <person name="Nusbaum C."/>
            <person name="Birren B."/>
        </authorList>
    </citation>
    <scope>NUCLEOTIDE SEQUENCE [LARGE SCALE GENOMIC DNA]</scope>
    <source>
        <strain evidence="2 3">CBS 43764</strain>
    </source>
</reference>
<feature type="compositionally biased region" description="Basic and acidic residues" evidence="1">
    <location>
        <begin position="207"/>
        <end position="219"/>
    </location>
</feature>
<dbReference type="InterPro" id="IPR018853">
    <property type="entry name" value="DUF2457"/>
</dbReference>
<protein>
    <recommendedName>
        <fullName evidence="4">Extensin domain-containing protein</fullName>
    </recommendedName>
</protein>
<feature type="region of interest" description="Disordered" evidence="1">
    <location>
        <begin position="522"/>
        <end position="550"/>
    </location>
</feature>
<evidence type="ECO:0000256" key="1">
    <source>
        <dbReference type="SAM" id="MobiDB-lite"/>
    </source>
</evidence>
<feature type="region of interest" description="Disordered" evidence="1">
    <location>
        <begin position="73"/>
        <end position="312"/>
    </location>
</feature>
<feature type="compositionally biased region" description="Acidic residues" evidence="1">
    <location>
        <begin position="361"/>
        <end position="395"/>
    </location>
</feature>
<feature type="compositionally biased region" description="Basic and acidic residues" evidence="1">
    <location>
        <begin position="444"/>
        <end position="454"/>
    </location>
</feature>